<protein>
    <recommendedName>
        <fullName evidence="3">Lipoprotein</fullName>
    </recommendedName>
</protein>
<sequence>MKLNKLSFGIVTILLLVGCSSNVYEPPSDKYAFENKMKELLGNQIEIINSLKKAEVQISYFELPKNNNKIESIVSLLEKDGWVLKGKGQGVDTYCLGRNNRINVVIPTSGGLYDFKGGKLKRTDYSVNAVLYSYDKWGDDMCE</sequence>
<dbReference type="EMBL" id="NGDO01000084">
    <property type="protein sequence ID" value="OTL93400.1"/>
    <property type="molecule type" value="Genomic_DNA"/>
</dbReference>
<dbReference type="AlphaFoldDB" id="A0AB36LX42"/>
<comment type="caution">
    <text evidence="1">The sequence shown here is derived from an EMBL/GenBank/DDBJ whole genome shotgun (WGS) entry which is preliminary data.</text>
</comment>
<evidence type="ECO:0000313" key="1">
    <source>
        <dbReference type="EMBL" id="OTL93400.1"/>
    </source>
</evidence>
<organism evidence="1 2">
    <name type="scientific">Acinetobacter nosocomialis</name>
    <dbReference type="NCBI Taxonomy" id="106654"/>
    <lineage>
        <taxon>Bacteria</taxon>
        <taxon>Pseudomonadati</taxon>
        <taxon>Pseudomonadota</taxon>
        <taxon>Gammaproteobacteria</taxon>
        <taxon>Moraxellales</taxon>
        <taxon>Moraxellaceae</taxon>
        <taxon>Acinetobacter</taxon>
        <taxon>Acinetobacter calcoaceticus/baumannii complex</taxon>
    </lineage>
</organism>
<accession>A0AB36LX42</accession>
<evidence type="ECO:0000313" key="2">
    <source>
        <dbReference type="Proteomes" id="UP000194767"/>
    </source>
</evidence>
<name>A0AB36LX42_ACINO</name>
<dbReference type="Proteomes" id="UP000194767">
    <property type="component" value="Unassembled WGS sequence"/>
</dbReference>
<gene>
    <name evidence="1" type="ORF">B9X58_19030</name>
</gene>
<reference evidence="1 2" key="1">
    <citation type="submission" date="2017-05" db="EMBL/GenBank/DDBJ databases">
        <authorList>
            <person name="Kreiswirth B."/>
            <person name="Manca C."/>
            <person name="Chen L."/>
            <person name="Evans S."/>
            <person name="Fowler V."/>
            <person name="Patel R."/>
            <person name="Chambers H."/>
            <person name="Bonomo R."/>
            <person name="Paul V."/>
            <person name="Sankar J."/>
            <person name="Gaind R."/>
            <person name="Ray P."/>
            <person name="Gautam V."/>
            <person name="Biswal M."/>
            <person name="Datta S."/>
            <person name="Walia K."/>
            <person name="Adams M."/>
            <person name="Nelson K."/>
            <person name="Sutton G."/>
            <person name="Fouts D."/>
            <person name="Hujer K."/>
            <person name="Hujer A."/>
        </authorList>
    </citation>
    <scope>NUCLEOTIDE SEQUENCE [LARGE SCALE GENOMIC DNA]</scope>
    <source>
        <strain evidence="1 2">PR324</strain>
    </source>
</reference>
<dbReference type="RefSeq" id="WP_017393625.1">
    <property type="nucleotide sequence ID" value="NZ_BKHX01000010.1"/>
</dbReference>
<dbReference type="PROSITE" id="PS51257">
    <property type="entry name" value="PROKAR_LIPOPROTEIN"/>
    <property type="match status" value="1"/>
</dbReference>
<evidence type="ECO:0008006" key="3">
    <source>
        <dbReference type="Google" id="ProtNLM"/>
    </source>
</evidence>
<proteinExistence type="predicted"/>